<evidence type="ECO:0000256" key="1">
    <source>
        <dbReference type="SAM" id="MobiDB-lite"/>
    </source>
</evidence>
<feature type="compositionally biased region" description="Low complexity" evidence="1">
    <location>
        <begin position="270"/>
        <end position="283"/>
    </location>
</feature>
<proteinExistence type="predicted"/>
<reference evidence="2 3" key="1">
    <citation type="submission" date="2014-06" db="EMBL/GenBank/DDBJ databases">
        <authorList>
            <consortium name="DOE Joint Genome Institute"/>
            <person name="Kuo A."/>
            <person name="Kohler A."/>
            <person name="Nagy L.G."/>
            <person name="Floudas D."/>
            <person name="Copeland A."/>
            <person name="Barry K.W."/>
            <person name="Cichocki N."/>
            <person name="Veneault-Fourrey C."/>
            <person name="LaButti K."/>
            <person name="Lindquist E.A."/>
            <person name="Lipzen A."/>
            <person name="Lundell T."/>
            <person name="Morin E."/>
            <person name="Murat C."/>
            <person name="Sun H."/>
            <person name="Tunlid A."/>
            <person name="Henrissat B."/>
            <person name="Grigoriev I.V."/>
            <person name="Hibbett D.S."/>
            <person name="Martin F."/>
            <person name="Nordberg H.P."/>
            <person name="Cantor M.N."/>
            <person name="Hua S.X."/>
        </authorList>
    </citation>
    <scope>NUCLEOTIDE SEQUENCE [LARGE SCALE GENOMIC DNA]</scope>
    <source>
        <strain evidence="2 3">ATCC 200175</strain>
    </source>
</reference>
<feature type="compositionally biased region" description="Polar residues" evidence="1">
    <location>
        <begin position="206"/>
        <end position="228"/>
    </location>
</feature>
<evidence type="ECO:0000313" key="2">
    <source>
        <dbReference type="EMBL" id="KIJ04653.1"/>
    </source>
</evidence>
<dbReference type="EMBL" id="KN821633">
    <property type="protein sequence ID" value="KIJ04653.1"/>
    <property type="molecule type" value="Genomic_DNA"/>
</dbReference>
<sequence length="331" mass="35956">MNQKVYLWESPPKMAESVLFSSSSHLHKQVTAYSVVRNIILIIPPFPVAGPSQNDRTALDQFWDGLPNRDQQASPPPKRVFGKVKDMFANFFARRPAGVVQTFWVVIERTVWTPVNTIIFMIFFCRKPGPQDGGGFAPINRDTRSNSSRTRSATNKQAEPPKTVDDTNNAGARPDAPPTPASKPVIRTQPKPTVSMALSGADNPSAKPNSSATPAISGSSQITNRSQISNVPESIEMVAIRETSTVPAHASPQPMLLTGPLSPPVTSFEPSSPTATATSAPLTVSSPEEMAILQEYRRLKDKSIVVRVVAEPLSDLARDCESYAHREPSTS</sequence>
<feature type="region of interest" description="Disordered" evidence="1">
    <location>
        <begin position="263"/>
        <end position="283"/>
    </location>
</feature>
<dbReference type="AlphaFoldDB" id="A0A0C9SZT7"/>
<feature type="compositionally biased region" description="Low complexity" evidence="1">
    <location>
        <begin position="145"/>
        <end position="155"/>
    </location>
</feature>
<reference evidence="3" key="2">
    <citation type="submission" date="2015-01" db="EMBL/GenBank/DDBJ databases">
        <title>Evolutionary Origins and Diversification of the Mycorrhizal Mutualists.</title>
        <authorList>
            <consortium name="DOE Joint Genome Institute"/>
            <consortium name="Mycorrhizal Genomics Consortium"/>
            <person name="Kohler A."/>
            <person name="Kuo A."/>
            <person name="Nagy L.G."/>
            <person name="Floudas D."/>
            <person name="Copeland A."/>
            <person name="Barry K.W."/>
            <person name="Cichocki N."/>
            <person name="Veneault-Fourrey C."/>
            <person name="LaButti K."/>
            <person name="Lindquist E.A."/>
            <person name="Lipzen A."/>
            <person name="Lundell T."/>
            <person name="Morin E."/>
            <person name="Murat C."/>
            <person name="Riley R."/>
            <person name="Ohm R."/>
            <person name="Sun H."/>
            <person name="Tunlid A."/>
            <person name="Henrissat B."/>
            <person name="Grigoriev I.V."/>
            <person name="Hibbett D.S."/>
            <person name="Martin F."/>
        </authorList>
    </citation>
    <scope>NUCLEOTIDE SEQUENCE [LARGE SCALE GENOMIC DNA]</scope>
    <source>
        <strain evidence="3">ATCC 200175</strain>
    </source>
</reference>
<gene>
    <name evidence="2" type="ORF">PAXINDRAFT_104077</name>
</gene>
<keyword evidence="3" id="KW-1185">Reference proteome</keyword>
<feature type="region of interest" description="Disordered" evidence="1">
    <location>
        <begin position="134"/>
        <end position="228"/>
    </location>
</feature>
<protein>
    <submittedName>
        <fullName evidence="2">Uncharacterized protein</fullName>
    </submittedName>
</protein>
<dbReference type="HOGENOM" id="CLU_742066_0_0_1"/>
<organism evidence="2 3">
    <name type="scientific">Paxillus involutus ATCC 200175</name>
    <dbReference type="NCBI Taxonomy" id="664439"/>
    <lineage>
        <taxon>Eukaryota</taxon>
        <taxon>Fungi</taxon>
        <taxon>Dikarya</taxon>
        <taxon>Basidiomycota</taxon>
        <taxon>Agaricomycotina</taxon>
        <taxon>Agaricomycetes</taxon>
        <taxon>Agaricomycetidae</taxon>
        <taxon>Boletales</taxon>
        <taxon>Paxilineae</taxon>
        <taxon>Paxillaceae</taxon>
        <taxon>Paxillus</taxon>
    </lineage>
</organism>
<name>A0A0C9SZT7_PAXIN</name>
<dbReference type="Proteomes" id="UP000053647">
    <property type="component" value="Unassembled WGS sequence"/>
</dbReference>
<evidence type="ECO:0000313" key="3">
    <source>
        <dbReference type="Proteomes" id="UP000053647"/>
    </source>
</evidence>
<accession>A0A0C9SZT7</accession>